<proteinExistence type="predicted"/>
<dbReference type="InParanoid" id="A0A0D0DX81"/>
<dbReference type="HOGENOM" id="CLU_006344_16_0_1"/>
<gene>
    <name evidence="1" type="ORF">PAXRUDRAFT_150946</name>
</gene>
<dbReference type="STRING" id="930991.A0A0D0DX81"/>
<dbReference type="Proteomes" id="UP000054538">
    <property type="component" value="Unassembled WGS sequence"/>
</dbReference>
<dbReference type="EMBL" id="KN825460">
    <property type="protein sequence ID" value="KIK90864.1"/>
    <property type="molecule type" value="Genomic_DNA"/>
</dbReference>
<accession>A0A0D0DX81</accession>
<reference evidence="1 2" key="1">
    <citation type="submission" date="2014-04" db="EMBL/GenBank/DDBJ databases">
        <authorList>
            <consortium name="DOE Joint Genome Institute"/>
            <person name="Kuo A."/>
            <person name="Kohler A."/>
            <person name="Jargeat P."/>
            <person name="Nagy L.G."/>
            <person name="Floudas D."/>
            <person name="Copeland A."/>
            <person name="Barry K.W."/>
            <person name="Cichocki N."/>
            <person name="Veneault-Fourrey C."/>
            <person name="LaButti K."/>
            <person name="Lindquist E.A."/>
            <person name="Lipzen A."/>
            <person name="Lundell T."/>
            <person name="Morin E."/>
            <person name="Murat C."/>
            <person name="Sun H."/>
            <person name="Tunlid A."/>
            <person name="Henrissat B."/>
            <person name="Grigoriev I.V."/>
            <person name="Hibbett D.S."/>
            <person name="Martin F."/>
            <person name="Nordberg H.P."/>
            <person name="Cantor M.N."/>
            <person name="Hua S.X."/>
        </authorList>
    </citation>
    <scope>NUCLEOTIDE SEQUENCE [LARGE SCALE GENOMIC DNA]</scope>
    <source>
        <strain evidence="1 2">Ve08.2h10</strain>
    </source>
</reference>
<organism evidence="1 2">
    <name type="scientific">Paxillus rubicundulus Ve08.2h10</name>
    <dbReference type="NCBI Taxonomy" id="930991"/>
    <lineage>
        <taxon>Eukaryota</taxon>
        <taxon>Fungi</taxon>
        <taxon>Dikarya</taxon>
        <taxon>Basidiomycota</taxon>
        <taxon>Agaricomycotina</taxon>
        <taxon>Agaricomycetes</taxon>
        <taxon>Agaricomycetidae</taxon>
        <taxon>Boletales</taxon>
        <taxon>Paxilineae</taxon>
        <taxon>Paxillaceae</taxon>
        <taxon>Paxillus</taxon>
    </lineage>
</organism>
<evidence type="ECO:0000313" key="2">
    <source>
        <dbReference type="Proteomes" id="UP000054538"/>
    </source>
</evidence>
<evidence type="ECO:0000313" key="1">
    <source>
        <dbReference type="EMBL" id="KIK90864.1"/>
    </source>
</evidence>
<sequence>MQWEQICATPLWHCGPGHYDCVSVSTDDMLEEMLSMEIACALGFFSFIFTNGQTYPCALVNWFDCLAEEPGNLTGMWMVTPSFLDNSSKNLAVIHIDSIVCGTHLLTIFGTEVIPEHNDFHNSLDLYCGFYVNCFVDHHTFELAS</sequence>
<name>A0A0D0DX81_9AGAM</name>
<dbReference type="AlphaFoldDB" id="A0A0D0DX81"/>
<keyword evidence="2" id="KW-1185">Reference proteome</keyword>
<reference evidence="2" key="2">
    <citation type="submission" date="2015-01" db="EMBL/GenBank/DDBJ databases">
        <title>Evolutionary Origins and Diversification of the Mycorrhizal Mutualists.</title>
        <authorList>
            <consortium name="DOE Joint Genome Institute"/>
            <consortium name="Mycorrhizal Genomics Consortium"/>
            <person name="Kohler A."/>
            <person name="Kuo A."/>
            <person name="Nagy L.G."/>
            <person name="Floudas D."/>
            <person name="Copeland A."/>
            <person name="Barry K.W."/>
            <person name="Cichocki N."/>
            <person name="Veneault-Fourrey C."/>
            <person name="LaButti K."/>
            <person name="Lindquist E.A."/>
            <person name="Lipzen A."/>
            <person name="Lundell T."/>
            <person name="Morin E."/>
            <person name="Murat C."/>
            <person name="Riley R."/>
            <person name="Ohm R."/>
            <person name="Sun H."/>
            <person name="Tunlid A."/>
            <person name="Henrissat B."/>
            <person name="Grigoriev I.V."/>
            <person name="Hibbett D.S."/>
            <person name="Martin F."/>
        </authorList>
    </citation>
    <scope>NUCLEOTIDE SEQUENCE [LARGE SCALE GENOMIC DNA]</scope>
    <source>
        <strain evidence="2">Ve08.2h10</strain>
    </source>
</reference>
<protein>
    <submittedName>
        <fullName evidence="1">Uncharacterized protein</fullName>
    </submittedName>
</protein>
<dbReference type="OrthoDB" id="3187773at2759"/>